<dbReference type="EMBL" id="NRSZ01000655">
    <property type="protein sequence ID" value="PNY25849.1"/>
    <property type="molecule type" value="Genomic_DNA"/>
</dbReference>
<dbReference type="Proteomes" id="UP000236621">
    <property type="component" value="Unassembled WGS sequence"/>
</dbReference>
<keyword evidence="2" id="KW-0472">Membrane</keyword>
<dbReference type="AlphaFoldDB" id="A0A2K3QE92"/>
<evidence type="ECO:0000313" key="3">
    <source>
        <dbReference type="EMBL" id="PNY25849.1"/>
    </source>
</evidence>
<feature type="transmembrane region" description="Helical" evidence="2">
    <location>
        <begin position="122"/>
        <end position="142"/>
    </location>
</feature>
<organism evidence="3 4">
    <name type="scientific">Tolypocladium capitatum</name>
    <dbReference type="NCBI Taxonomy" id="45235"/>
    <lineage>
        <taxon>Eukaryota</taxon>
        <taxon>Fungi</taxon>
        <taxon>Dikarya</taxon>
        <taxon>Ascomycota</taxon>
        <taxon>Pezizomycotina</taxon>
        <taxon>Sordariomycetes</taxon>
        <taxon>Hypocreomycetidae</taxon>
        <taxon>Hypocreales</taxon>
        <taxon>Ophiocordycipitaceae</taxon>
        <taxon>Tolypocladium</taxon>
    </lineage>
</organism>
<evidence type="ECO:0000313" key="4">
    <source>
        <dbReference type="Proteomes" id="UP000236621"/>
    </source>
</evidence>
<feature type="transmembrane region" description="Helical" evidence="2">
    <location>
        <begin position="6"/>
        <end position="26"/>
    </location>
</feature>
<dbReference type="OrthoDB" id="4926934at2759"/>
<feature type="transmembrane region" description="Helical" evidence="2">
    <location>
        <begin position="38"/>
        <end position="59"/>
    </location>
</feature>
<feature type="transmembrane region" description="Helical" evidence="2">
    <location>
        <begin position="79"/>
        <end position="101"/>
    </location>
</feature>
<reference evidence="3 4" key="1">
    <citation type="submission" date="2017-08" db="EMBL/GenBank/DDBJ databases">
        <title>Harnessing the power of phylogenomics to disentangle the directionality and signatures of interkingdom host jumping in the parasitic fungal genus Tolypocladium.</title>
        <authorList>
            <person name="Quandt C.A."/>
            <person name="Patterson W."/>
            <person name="Spatafora J.W."/>
        </authorList>
    </citation>
    <scope>NUCLEOTIDE SEQUENCE [LARGE SCALE GENOMIC DNA]</scope>
    <source>
        <strain evidence="3 4">CBS 113982</strain>
    </source>
</reference>
<proteinExistence type="predicted"/>
<name>A0A2K3QE92_9HYPO</name>
<evidence type="ECO:0000256" key="2">
    <source>
        <dbReference type="SAM" id="Phobius"/>
    </source>
</evidence>
<comment type="caution">
    <text evidence="3">The sequence shown here is derived from an EMBL/GenBank/DDBJ whole genome shotgun (WGS) entry which is preliminary data.</text>
</comment>
<keyword evidence="4" id="KW-1185">Reference proteome</keyword>
<sequence length="369" mass="40141">MDASTSESFLIAVGSFAGFELLVTLVSILKKTSRPAGLLRVCAVVPFAIYGGIAIQGAFKQRYDQHGPIPKHGAVWLGQAIHGVVGIALIPWALVGGVVLRRSRKGHWPFTFKWEDRRRSSSGFYLAVVDGCYFVCVAVALACASSFTPWHVGQCDGYGIYDSWPMTDAGRAGECQRMLTVQIVALLVLQVQRLPFTTDSRADVSACRLTIACQTILVLPLLALPAPIRAQLFLVARALRFRRRPDGRDAGWHDLERAALHDAIRDEKATLAAMFREDAIATSLASHLHFDDVANVSRTSRTMRGARAQPPPDRRPPRALLRPLHEMLPPPAGRAAGPLLRDVEPARPVRPARRVLGRRAGGADGGDGA</sequence>
<protein>
    <submittedName>
        <fullName evidence="3">Uncharacterized protein</fullName>
    </submittedName>
</protein>
<feature type="region of interest" description="Disordered" evidence="1">
    <location>
        <begin position="299"/>
        <end position="369"/>
    </location>
</feature>
<gene>
    <name evidence="3" type="ORF">TCAP_04220</name>
</gene>
<keyword evidence="2" id="KW-0812">Transmembrane</keyword>
<accession>A0A2K3QE92</accession>
<feature type="non-terminal residue" evidence="3">
    <location>
        <position position="369"/>
    </location>
</feature>
<feature type="compositionally biased region" description="Gly residues" evidence="1">
    <location>
        <begin position="359"/>
        <end position="369"/>
    </location>
</feature>
<keyword evidence="2" id="KW-1133">Transmembrane helix</keyword>
<evidence type="ECO:0000256" key="1">
    <source>
        <dbReference type="SAM" id="MobiDB-lite"/>
    </source>
</evidence>